<name>A0A6J4LUJ7_9BACT</name>
<keyword evidence="1" id="KW-0732">Signal</keyword>
<reference evidence="2" key="1">
    <citation type="submission" date="2020-02" db="EMBL/GenBank/DDBJ databases">
        <authorList>
            <person name="Meier V. D."/>
        </authorList>
    </citation>
    <scope>NUCLEOTIDE SEQUENCE</scope>
    <source>
        <strain evidence="2">AVDCRST_MAG89</strain>
    </source>
</reference>
<protein>
    <submittedName>
        <fullName evidence="2">Uncharacterized protein</fullName>
    </submittedName>
</protein>
<feature type="chain" id="PRO_5026912397" evidence="1">
    <location>
        <begin position="24"/>
        <end position="90"/>
    </location>
</feature>
<organism evidence="2">
    <name type="scientific">uncultured Gemmatimonadota bacterium</name>
    <dbReference type="NCBI Taxonomy" id="203437"/>
    <lineage>
        <taxon>Bacteria</taxon>
        <taxon>Pseudomonadati</taxon>
        <taxon>Gemmatimonadota</taxon>
        <taxon>environmental samples</taxon>
    </lineage>
</organism>
<dbReference type="EMBL" id="CADCTV010000564">
    <property type="protein sequence ID" value="CAA9342747.1"/>
    <property type="molecule type" value="Genomic_DNA"/>
</dbReference>
<dbReference type="AlphaFoldDB" id="A0A6J4LUJ7"/>
<accession>A0A6J4LUJ7</accession>
<proteinExistence type="predicted"/>
<feature type="signal peptide" evidence="1">
    <location>
        <begin position="1"/>
        <end position="23"/>
    </location>
</feature>
<evidence type="ECO:0000256" key="1">
    <source>
        <dbReference type="SAM" id="SignalP"/>
    </source>
</evidence>
<gene>
    <name evidence="2" type="ORF">AVDCRST_MAG89-2695</name>
</gene>
<feature type="non-terminal residue" evidence="2">
    <location>
        <position position="90"/>
    </location>
</feature>
<evidence type="ECO:0000313" key="2">
    <source>
        <dbReference type="EMBL" id="CAA9342747.1"/>
    </source>
</evidence>
<sequence>MRRIFALLLATPLLANCSPDSNAPLAASGAVHSEETMHDGAWPAEENWYTPEDVLTLVEDEPSVQTMAAPEGDLSTAAVGAAAAPAPGAV</sequence>